<evidence type="ECO:0000256" key="2">
    <source>
        <dbReference type="ARBA" id="ARBA00022448"/>
    </source>
</evidence>
<dbReference type="KEGG" id="tbl:TBLA_0E03890"/>
<dbReference type="GeneID" id="14496517"/>
<keyword evidence="3" id="KW-0539">Nucleus</keyword>
<sequence length="1439" mass="160026">MVEELQTTISEDFGFKQIAKPISILPNYKDEQLPYTSIHNLDILNYPSTSTPLFIAATSTKVIIGDLQSLRNFAVSETEESNFDIKWEKNVDNTILTKFLPSENLAIIINQSFDEIYQVDLTNFTETKLSFKFSDSIRQSMVYGTDLIILSNNGSLSIVKILENNASPVMLKSNTVSFDILNDSIFCFKDNHSVEVYFMPTFIAKSQSETPNLTITPPDDLLQEFDDQYLPYLINALDKSTFILIWGEPINLEDVNYDFKSYLVTASNGQFQFKESFDITPAFGQVLRYPTLYKIPLTNLLPEPVQSINLIASSTSSEITIIDKNEVFQPAQDSERLSLPLNEQTDNDTNPIGMSLDIATTGSIDQPCPGVDTVSQLPLIYILNNEGQIQINALYNVAHLKSNTFNINALETLIKNSYKENKGNDIQLAKLSLDNNSVQNNSKSDDTTSESSLNKPATTDSPFGKPLFGSTSTDSPFGKPALGTTSTYSPFGKPAFGTTSTESPFGKPAFGSSTTDSPFGKPSFGTTSTFGKPSFGTTSTDSPFGKPAFGTTSTDSPFGKPAFGTSSADSPFSKLSSNQSQSNEPNFGDSITTEKSANPAFSQHTFGKSNFGQTPYNTVNSEISGSFGSKPFSSSFGAFSSNNNSNSSSPFANLGKEKITTSDEEQKPKSFSDFPKFDSSNISAFGKPVFGEPSTSNIESPFKHLLQKEQEKDNTSTSDDFKDSTVENTVEPEEPPQKDDIDEDKTTNENSKDSTQIKDESATANNTVSVSESLIKGETDDATQTNDILSFTERLKKSTNFSGLDNDSLKQSFTTLSSKGTSASPFASFQNNFSKSPNASKFSFNKPTSSITSTDGSAESTILNTNSKEDLKEGQVSEKNLFSKQPLNTAMEHEKNSTIHQEKEDHQEQKDENAQEQNIKADIQTENKDFPQQENNNLLQKSNEDIQQETEEVLKKENEVNIQKEDLTDLQKEDIAALKKETDADPQKESKNLLQDRSEEIGSNNNIDNCNNDVIEEKSSDTENEDESEKEVDEGDFPFPNVAEVQPLPTDNIDEDVEQTDGSLPTSFEVISSNTNTNDTTPTEASDEENGREIMSQGTQTISLVDTVEFSMQTDPIQLVSNGTQVPHAPTSDFGMQTAPVEVCDFELQAFEKEESYLADYYKPIKLKSYYPCADVSNMKFNSTDPIMQRIEATYYNIEGELLVMQENSDNLGKYIKDQSTIEIHNRSLNTINNIYTWRIPEISTLMDLLKKHGESMEGIYQKLNSMLEDVEESEKSISILSKFYSEFSKAKKDIKKLQMIKDKSLERLRDLDCHQWLKQISLRNKLEQATKKINEIEELLNILKLYTIKAGRLNENPYVIKLAQESATHKDLLLSINTLSDQVRQLLGDSKAIKPVENIPKLESSMKSLDIAQLGMSINTKREIGLFFKNMEIQETTA</sequence>
<evidence type="ECO:0000256" key="3">
    <source>
        <dbReference type="ARBA" id="ARBA00023242"/>
    </source>
</evidence>
<feature type="compositionally biased region" description="Low complexity" evidence="5">
    <location>
        <begin position="1004"/>
        <end position="1013"/>
    </location>
</feature>
<evidence type="ECO:0000256" key="4">
    <source>
        <dbReference type="SAM" id="Coils"/>
    </source>
</evidence>
<feature type="compositionally biased region" description="Polar residues" evidence="5">
    <location>
        <begin position="449"/>
        <end position="461"/>
    </location>
</feature>
<feature type="compositionally biased region" description="Low complexity" evidence="5">
    <location>
        <begin position="638"/>
        <end position="653"/>
    </location>
</feature>
<keyword evidence="8" id="KW-1185">Reference proteome</keyword>
<dbReference type="RefSeq" id="XP_004180963.1">
    <property type="nucleotide sequence ID" value="XM_004180915.1"/>
</dbReference>
<evidence type="ECO:0000259" key="6">
    <source>
        <dbReference type="Pfam" id="PF16755"/>
    </source>
</evidence>
<feature type="compositionally biased region" description="Basic and acidic residues" evidence="5">
    <location>
        <begin position="891"/>
        <end position="913"/>
    </location>
</feature>
<feature type="compositionally biased region" description="Polar residues" evidence="5">
    <location>
        <begin position="564"/>
        <end position="623"/>
    </location>
</feature>
<feature type="region of interest" description="Disordered" evidence="5">
    <location>
        <begin position="638"/>
        <end position="785"/>
    </location>
</feature>
<feature type="compositionally biased region" description="Polar residues" evidence="5">
    <location>
        <begin position="815"/>
        <end position="866"/>
    </location>
</feature>
<dbReference type="InterPro" id="IPR015943">
    <property type="entry name" value="WD40/YVTN_repeat-like_dom_sf"/>
</dbReference>
<protein>
    <recommendedName>
        <fullName evidence="6">Nucleoporin Nup159/Nup146 N-terminal domain-containing protein</fullName>
    </recommendedName>
</protein>
<feature type="compositionally biased region" description="Low complexity" evidence="5">
    <location>
        <begin position="671"/>
        <end position="680"/>
    </location>
</feature>
<dbReference type="SUPFAM" id="SSF117289">
    <property type="entry name" value="Nucleoporin domain"/>
    <property type="match status" value="1"/>
</dbReference>
<feature type="compositionally biased region" description="Basic and acidic residues" evidence="5">
    <location>
        <begin position="867"/>
        <end position="876"/>
    </location>
</feature>
<reference evidence="7 8" key="1">
    <citation type="journal article" date="2011" name="Proc. Natl. Acad. Sci. U.S.A.">
        <title>Evolutionary erosion of yeast sex chromosomes by mating-type switching accidents.</title>
        <authorList>
            <person name="Gordon J.L."/>
            <person name="Armisen D."/>
            <person name="Proux-Wera E."/>
            <person name="Oheigeartaigh S.S."/>
            <person name="Byrne K.P."/>
            <person name="Wolfe K.H."/>
        </authorList>
    </citation>
    <scope>NUCLEOTIDE SEQUENCE [LARGE SCALE GENOMIC DNA]</scope>
    <source>
        <strain evidence="8">ATCC 34711 / CBS 6284 / DSM 70876 / NBRC 10599 / NRRL Y-10934 / UCD 77-7</strain>
    </source>
</reference>
<dbReference type="InParanoid" id="I2H4Z2"/>
<dbReference type="InterPro" id="IPR039462">
    <property type="entry name" value="Nup159/Nup146_N"/>
</dbReference>
<gene>
    <name evidence="7" type="primary">TBLA0E03890</name>
    <name evidence="7" type="ORF">TBLA_0E03890</name>
</gene>
<feature type="compositionally biased region" description="Basic and acidic residues" evidence="5">
    <location>
        <begin position="952"/>
        <end position="1000"/>
    </location>
</feature>
<keyword evidence="4" id="KW-0175">Coiled coil</keyword>
<feature type="compositionally biased region" description="Basic and acidic residues" evidence="5">
    <location>
        <begin position="655"/>
        <end position="670"/>
    </location>
</feature>
<evidence type="ECO:0000256" key="1">
    <source>
        <dbReference type="ARBA" id="ARBA00004123"/>
    </source>
</evidence>
<evidence type="ECO:0000313" key="7">
    <source>
        <dbReference type="EMBL" id="CCH61444.1"/>
    </source>
</evidence>
<feature type="compositionally biased region" description="Acidic residues" evidence="5">
    <location>
        <begin position="1022"/>
        <end position="1036"/>
    </location>
</feature>
<feature type="compositionally biased region" description="Basic and acidic residues" evidence="5">
    <location>
        <begin position="735"/>
        <end position="761"/>
    </location>
</feature>
<proteinExistence type="predicted"/>
<feature type="compositionally biased region" description="Polar residues" evidence="5">
    <location>
        <begin position="524"/>
        <end position="542"/>
    </location>
</feature>
<evidence type="ECO:0000256" key="5">
    <source>
        <dbReference type="SAM" id="MobiDB-lite"/>
    </source>
</evidence>
<dbReference type="OrthoDB" id="248320at2759"/>
<feature type="region of interest" description="Disordered" evidence="5">
    <location>
        <begin position="815"/>
        <end position="1093"/>
    </location>
</feature>
<feature type="compositionally biased region" description="Polar residues" evidence="5">
    <location>
        <begin position="877"/>
        <end position="888"/>
    </location>
</feature>
<accession>I2H4Z2</accession>
<dbReference type="STRING" id="1071380.I2H4Z2"/>
<organism evidence="7 8">
    <name type="scientific">Henningerozyma blattae (strain ATCC 34711 / CBS 6284 / DSM 70876 / NBRC 10599 / NRRL Y-10934 / UCD 77-7)</name>
    <name type="common">Yeast</name>
    <name type="synonym">Tetrapisispora blattae</name>
    <dbReference type="NCBI Taxonomy" id="1071380"/>
    <lineage>
        <taxon>Eukaryota</taxon>
        <taxon>Fungi</taxon>
        <taxon>Dikarya</taxon>
        <taxon>Ascomycota</taxon>
        <taxon>Saccharomycotina</taxon>
        <taxon>Saccharomycetes</taxon>
        <taxon>Saccharomycetales</taxon>
        <taxon>Saccharomycetaceae</taxon>
        <taxon>Henningerozyma</taxon>
    </lineage>
</organism>
<dbReference type="OMA" id="NIYTWRI"/>
<feature type="coiled-coil region" evidence="4">
    <location>
        <begin position="1320"/>
        <end position="1347"/>
    </location>
</feature>
<feature type="domain" description="Nucleoporin Nup159/Nup146 N-terminal" evidence="6">
    <location>
        <begin position="34"/>
        <end position="389"/>
    </location>
</feature>
<feature type="compositionally biased region" description="Polar residues" evidence="5">
    <location>
        <begin position="932"/>
        <end position="941"/>
    </location>
</feature>
<dbReference type="Gene3D" id="2.130.10.10">
    <property type="entry name" value="YVTN repeat-like/Quinoprotein amine dehydrogenase"/>
    <property type="match status" value="1"/>
</dbReference>
<feature type="compositionally biased region" description="Polar residues" evidence="5">
    <location>
        <begin position="1060"/>
        <end position="1073"/>
    </location>
</feature>
<keyword evidence="2" id="KW-0813">Transport</keyword>
<dbReference type="HOGENOM" id="CLU_250354_0_0_1"/>
<dbReference type="GO" id="GO:0005634">
    <property type="term" value="C:nucleus"/>
    <property type="evidence" value="ECO:0007669"/>
    <property type="project" value="UniProtKB-SubCell"/>
</dbReference>
<feature type="compositionally biased region" description="Low complexity" evidence="5">
    <location>
        <begin position="1074"/>
        <end position="1083"/>
    </location>
</feature>
<dbReference type="eggNOG" id="KOG3630">
    <property type="taxonomic scope" value="Eukaryota"/>
</dbReference>
<evidence type="ECO:0000313" key="8">
    <source>
        <dbReference type="Proteomes" id="UP000002866"/>
    </source>
</evidence>
<feature type="compositionally biased region" description="Polar residues" evidence="5">
    <location>
        <begin position="762"/>
        <end position="772"/>
    </location>
</feature>
<feature type="compositionally biased region" description="Basic and acidic residues" evidence="5">
    <location>
        <begin position="706"/>
        <end position="725"/>
    </location>
</feature>
<dbReference type="EMBL" id="HE806320">
    <property type="protein sequence ID" value="CCH61444.1"/>
    <property type="molecule type" value="Genomic_DNA"/>
</dbReference>
<dbReference type="FunCoup" id="I2H4Z2">
    <property type="interactions" value="154"/>
</dbReference>
<feature type="region of interest" description="Disordered" evidence="5">
    <location>
        <begin position="436"/>
        <end position="624"/>
    </location>
</feature>
<dbReference type="Proteomes" id="UP000002866">
    <property type="component" value="Chromosome 5"/>
</dbReference>
<comment type="subcellular location">
    <subcellularLocation>
        <location evidence="1">Nucleus</location>
    </subcellularLocation>
</comment>
<dbReference type="Pfam" id="PF16755">
    <property type="entry name" value="Beta-prop_NUP159_NUP214"/>
    <property type="match status" value="1"/>
</dbReference>
<name>I2H4Z2_HENB6</name>